<gene>
    <name evidence="3" type="ORF">CKO31_04810</name>
</gene>
<dbReference type="InterPro" id="IPR007791">
    <property type="entry name" value="DjlA_N"/>
</dbReference>
<organism evidence="3 4">
    <name type="scientific">Thiohalocapsa halophila</name>
    <dbReference type="NCBI Taxonomy" id="69359"/>
    <lineage>
        <taxon>Bacteria</taxon>
        <taxon>Pseudomonadati</taxon>
        <taxon>Pseudomonadota</taxon>
        <taxon>Gammaproteobacteria</taxon>
        <taxon>Chromatiales</taxon>
        <taxon>Chromatiaceae</taxon>
        <taxon>Thiohalocapsa</taxon>
    </lineage>
</organism>
<evidence type="ECO:0000313" key="4">
    <source>
        <dbReference type="Proteomes" id="UP000748752"/>
    </source>
</evidence>
<dbReference type="Gene3D" id="1.10.3680.10">
    <property type="entry name" value="TerB-like"/>
    <property type="match status" value="1"/>
</dbReference>
<dbReference type="Proteomes" id="UP000748752">
    <property type="component" value="Unassembled WGS sequence"/>
</dbReference>
<feature type="domain" description="Co-chaperone DjlA N-terminal" evidence="2">
    <location>
        <begin position="74"/>
        <end position="190"/>
    </location>
</feature>
<evidence type="ECO:0000259" key="2">
    <source>
        <dbReference type="Pfam" id="PF05099"/>
    </source>
</evidence>
<name>A0ABS1CFA7_9GAMM</name>
<dbReference type="CDD" id="cd07313">
    <property type="entry name" value="terB_like_2"/>
    <property type="match status" value="1"/>
</dbReference>
<dbReference type="InterPro" id="IPR029024">
    <property type="entry name" value="TerB-like"/>
</dbReference>
<feature type="region of interest" description="Disordered" evidence="1">
    <location>
        <begin position="21"/>
        <end position="41"/>
    </location>
</feature>
<evidence type="ECO:0000256" key="1">
    <source>
        <dbReference type="SAM" id="MobiDB-lite"/>
    </source>
</evidence>
<reference evidence="3 4" key="1">
    <citation type="journal article" date="2020" name="Microorganisms">
        <title>Osmotic Adaptation and Compatible Solute Biosynthesis of Phototrophic Bacteria as Revealed from Genome Analyses.</title>
        <authorList>
            <person name="Imhoff J.F."/>
            <person name="Rahn T."/>
            <person name="Kunzel S."/>
            <person name="Keller A."/>
            <person name="Neulinger S.C."/>
        </authorList>
    </citation>
    <scope>NUCLEOTIDE SEQUENCE [LARGE SCALE GENOMIC DNA]</scope>
    <source>
        <strain evidence="3 4">DSM 6210</strain>
    </source>
</reference>
<proteinExistence type="predicted"/>
<accession>A0ABS1CFA7</accession>
<dbReference type="SUPFAM" id="SSF158682">
    <property type="entry name" value="TerB-like"/>
    <property type="match status" value="1"/>
</dbReference>
<sequence>MAAAPAAQSLLRLPRAARAGLDRSGQCAHRQRGRLNPAPNAEHHSMLNQIKNFFRENLAPSRADTAADTEHRLQLAVGALLLEMTRVDGEIRPEQCDRVEAAIRQQFDLTDAETAELIRLAEAERDDATDYFQFTQLINADFTPREKEAIIEQLWAVALADQELHRYEEHLVRKISELLYVPHSAFIAAKHRAQGSA</sequence>
<protein>
    <recommendedName>
        <fullName evidence="2">Co-chaperone DjlA N-terminal domain-containing protein</fullName>
    </recommendedName>
</protein>
<dbReference type="Pfam" id="PF05099">
    <property type="entry name" value="TerB"/>
    <property type="match status" value="1"/>
</dbReference>
<dbReference type="EMBL" id="NRRV01000008">
    <property type="protein sequence ID" value="MBK1630071.1"/>
    <property type="molecule type" value="Genomic_DNA"/>
</dbReference>
<comment type="caution">
    <text evidence="3">The sequence shown here is derived from an EMBL/GenBank/DDBJ whole genome shotgun (WGS) entry which is preliminary data.</text>
</comment>
<evidence type="ECO:0000313" key="3">
    <source>
        <dbReference type="EMBL" id="MBK1630071.1"/>
    </source>
</evidence>
<keyword evidence="4" id="KW-1185">Reference proteome</keyword>